<evidence type="ECO:0000256" key="2">
    <source>
        <dbReference type="ARBA" id="ARBA00005236"/>
    </source>
</evidence>
<keyword evidence="3" id="KW-1003">Cell membrane</keyword>
<evidence type="ECO:0000256" key="7">
    <source>
        <dbReference type="SAM" id="Phobius"/>
    </source>
</evidence>
<comment type="similarity">
    <text evidence="2">Belongs to the ABC-4 integral membrane protein family. LolC/E subfamily.</text>
</comment>
<reference evidence="9 10" key="1">
    <citation type="submission" date="2016-11" db="EMBL/GenBank/DDBJ databases">
        <authorList>
            <person name="Jaros S."/>
            <person name="Januszkiewicz K."/>
            <person name="Wedrychowicz H."/>
        </authorList>
    </citation>
    <scope>NUCLEOTIDE SEQUENCE [LARGE SCALE GENOMIC DNA]</scope>
    <source>
        <strain evidence="9 10">DSM 17477</strain>
    </source>
</reference>
<keyword evidence="4 7" id="KW-0812">Transmembrane</keyword>
<feature type="domain" description="ABC3 transporter permease C-terminal" evidence="8">
    <location>
        <begin position="267"/>
        <end position="380"/>
    </location>
</feature>
<feature type="transmembrane region" description="Helical" evidence="7">
    <location>
        <begin position="309"/>
        <end position="339"/>
    </location>
</feature>
<evidence type="ECO:0000256" key="5">
    <source>
        <dbReference type="ARBA" id="ARBA00022989"/>
    </source>
</evidence>
<dbReference type="Proteomes" id="UP000184052">
    <property type="component" value="Unassembled WGS sequence"/>
</dbReference>
<feature type="transmembrane region" description="Helical" evidence="7">
    <location>
        <begin position="267"/>
        <end position="288"/>
    </location>
</feature>
<dbReference type="InterPro" id="IPR051447">
    <property type="entry name" value="Lipoprotein-release_system"/>
</dbReference>
<dbReference type="AlphaFoldDB" id="A0A1M6HTC1"/>
<keyword evidence="10" id="KW-1185">Reference proteome</keyword>
<dbReference type="STRING" id="1121476.SAMN02745751_02101"/>
<dbReference type="Pfam" id="PF02687">
    <property type="entry name" value="FtsX"/>
    <property type="match status" value="2"/>
</dbReference>
<evidence type="ECO:0000256" key="1">
    <source>
        <dbReference type="ARBA" id="ARBA00004651"/>
    </source>
</evidence>
<evidence type="ECO:0000256" key="4">
    <source>
        <dbReference type="ARBA" id="ARBA00022692"/>
    </source>
</evidence>
<dbReference type="PANTHER" id="PTHR30489:SF0">
    <property type="entry name" value="LIPOPROTEIN-RELEASING SYSTEM TRANSMEMBRANE PROTEIN LOLE"/>
    <property type="match status" value="1"/>
</dbReference>
<dbReference type="PANTHER" id="PTHR30489">
    <property type="entry name" value="LIPOPROTEIN-RELEASING SYSTEM TRANSMEMBRANE PROTEIN LOLE"/>
    <property type="match status" value="1"/>
</dbReference>
<dbReference type="InterPro" id="IPR003838">
    <property type="entry name" value="ABC3_permease_C"/>
</dbReference>
<dbReference type="EMBL" id="FQZL01000014">
    <property type="protein sequence ID" value="SHJ25466.1"/>
    <property type="molecule type" value="Genomic_DNA"/>
</dbReference>
<accession>A0A1M6HTC1</accession>
<dbReference type="GO" id="GO:0044874">
    <property type="term" value="P:lipoprotein localization to outer membrane"/>
    <property type="evidence" value="ECO:0007669"/>
    <property type="project" value="TreeGrafter"/>
</dbReference>
<evidence type="ECO:0000256" key="3">
    <source>
        <dbReference type="ARBA" id="ARBA00022475"/>
    </source>
</evidence>
<organism evidence="9 10">
    <name type="scientific">Dethiosulfatibacter aminovorans DSM 17477</name>
    <dbReference type="NCBI Taxonomy" id="1121476"/>
    <lineage>
        <taxon>Bacteria</taxon>
        <taxon>Bacillati</taxon>
        <taxon>Bacillota</taxon>
        <taxon>Tissierellia</taxon>
        <taxon>Dethiosulfatibacter</taxon>
    </lineage>
</organism>
<sequence>MKKLKLRLIRMIWHSKGQYISILIVVITGLLMYTSLKSAATNLETSLLEYYEISNFGDMFVEVMQISEKDAEDLRSVNNIKDLDERIIFDAPVIVEDRDERVSLRLLSVDGKENTISKLFLEDGKREIEGKEILLHTQFAEARGIEVGDDIELRISGRKYVFTVKGFVSHPEYTYVMENEQTIYPDPETFGIGFVEEEYLENISGMKDRYNDIVITLEDYDEFDQVEKELEDKLERFGLKRIVKKEDQLSNRLVHEEINGLKQISGFIPVVFLLVAAAILAAMISRYVKNDKVIIGILKALGYSKSRILAHYTTYAVSIGIIGGAIGTVLGTILSGFMTQMYLQFFYIPLLKVTFYPENIAAAVVLSALFCTVAGLVGARDAILVTPAEAIRNERSQTGHRILLDRVKFIWNRVSFTWKIVFRNIFREKKKAIFISLGAAFTIAMSLMTFWISSMMTNVFENHYGVFLSMDYNIDFKTTVHESSLKDLKKIIGVEAVEGKLEMPFELKYGRNEKFVSIIGLQGDTKVYNFEDFYGNRIELPDEGMLISSNLAGVLDVEPGDRVLVKNFIPGMDDVYIEIVDIIDQALGINGYMNIEYMDEKLAGKSLINGAYVQTDKRINEELSDLKNIGGTQSLQDMRDLFYEYIDLAAASIYVMVVFSGILGFVIIYSMTVLSINERKLEFSSLRVLGFSKREIFGIILKENTVMSAVGIIYGIPLGKVLIDAMRTIYVTDLYVFDAPITIRNIVYAIVFTITCLTFAQLITYRKITNLDFIEALKSRTT</sequence>
<feature type="transmembrane region" description="Helical" evidence="7">
    <location>
        <begin position="359"/>
        <end position="379"/>
    </location>
</feature>
<dbReference type="OrthoDB" id="5137249at2"/>
<dbReference type="RefSeq" id="WP_073049536.1">
    <property type="nucleotide sequence ID" value="NZ_FQZL01000014.1"/>
</dbReference>
<evidence type="ECO:0000259" key="8">
    <source>
        <dbReference type="Pfam" id="PF02687"/>
    </source>
</evidence>
<feature type="transmembrane region" description="Helical" evidence="7">
    <location>
        <begin position="653"/>
        <end position="676"/>
    </location>
</feature>
<feature type="domain" description="ABC3 transporter permease C-terminal" evidence="8">
    <location>
        <begin position="655"/>
        <end position="771"/>
    </location>
</feature>
<feature type="transmembrane region" description="Helical" evidence="7">
    <location>
        <begin position="746"/>
        <end position="765"/>
    </location>
</feature>
<evidence type="ECO:0000313" key="9">
    <source>
        <dbReference type="EMBL" id="SHJ25466.1"/>
    </source>
</evidence>
<gene>
    <name evidence="9" type="ORF">SAMN02745751_02101</name>
</gene>
<keyword evidence="6 7" id="KW-0472">Membrane</keyword>
<feature type="transmembrane region" description="Helical" evidence="7">
    <location>
        <begin position="432"/>
        <end position="452"/>
    </location>
</feature>
<evidence type="ECO:0000256" key="6">
    <source>
        <dbReference type="ARBA" id="ARBA00023136"/>
    </source>
</evidence>
<name>A0A1M6HTC1_9FIRM</name>
<comment type="subcellular location">
    <subcellularLocation>
        <location evidence="1">Cell membrane</location>
        <topology evidence="1">Multi-pass membrane protein</topology>
    </subcellularLocation>
</comment>
<protein>
    <submittedName>
        <fullName evidence="9">Putative ABC transport system permease protein</fullName>
    </submittedName>
</protein>
<proteinExistence type="inferred from homology"/>
<evidence type="ECO:0000313" key="10">
    <source>
        <dbReference type="Proteomes" id="UP000184052"/>
    </source>
</evidence>
<keyword evidence="5 7" id="KW-1133">Transmembrane helix</keyword>
<dbReference type="GO" id="GO:0098797">
    <property type="term" value="C:plasma membrane protein complex"/>
    <property type="evidence" value="ECO:0007669"/>
    <property type="project" value="TreeGrafter"/>
</dbReference>